<reference evidence="1" key="1">
    <citation type="journal article" date="2020" name="Stud. Mycol.">
        <title>101 Dothideomycetes genomes: a test case for predicting lifestyles and emergence of pathogens.</title>
        <authorList>
            <person name="Haridas S."/>
            <person name="Albert R."/>
            <person name="Binder M."/>
            <person name="Bloem J."/>
            <person name="Labutti K."/>
            <person name="Salamov A."/>
            <person name="Andreopoulos B."/>
            <person name="Baker S."/>
            <person name="Barry K."/>
            <person name="Bills G."/>
            <person name="Bluhm B."/>
            <person name="Cannon C."/>
            <person name="Castanera R."/>
            <person name="Culley D."/>
            <person name="Daum C."/>
            <person name="Ezra D."/>
            <person name="Gonzalez J."/>
            <person name="Henrissat B."/>
            <person name="Kuo A."/>
            <person name="Liang C."/>
            <person name="Lipzen A."/>
            <person name="Lutzoni F."/>
            <person name="Magnuson J."/>
            <person name="Mondo S."/>
            <person name="Nolan M."/>
            <person name="Ohm R."/>
            <person name="Pangilinan J."/>
            <person name="Park H.-J."/>
            <person name="Ramirez L."/>
            <person name="Alfaro M."/>
            <person name="Sun H."/>
            <person name="Tritt A."/>
            <person name="Yoshinaga Y."/>
            <person name="Zwiers L.-H."/>
            <person name="Turgeon B."/>
            <person name="Goodwin S."/>
            <person name="Spatafora J."/>
            <person name="Crous P."/>
            <person name="Grigoriev I."/>
        </authorList>
    </citation>
    <scope>NUCLEOTIDE SEQUENCE</scope>
    <source>
        <strain evidence="1">CBS 279.74</strain>
    </source>
</reference>
<dbReference type="AlphaFoldDB" id="A0A6G1KQ60"/>
<gene>
    <name evidence="1" type="ORF">K504DRAFT_358940</name>
</gene>
<dbReference type="OrthoDB" id="3772810at2759"/>
<feature type="non-terminal residue" evidence="1">
    <location>
        <position position="1"/>
    </location>
</feature>
<feature type="non-terminal residue" evidence="1">
    <location>
        <position position="174"/>
    </location>
</feature>
<accession>A0A6G1KQ60</accession>
<dbReference type="EMBL" id="MU005764">
    <property type="protein sequence ID" value="KAF2714622.1"/>
    <property type="molecule type" value="Genomic_DNA"/>
</dbReference>
<evidence type="ECO:0008006" key="3">
    <source>
        <dbReference type="Google" id="ProtNLM"/>
    </source>
</evidence>
<evidence type="ECO:0000313" key="2">
    <source>
        <dbReference type="Proteomes" id="UP000799428"/>
    </source>
</evidence>
<proteinExistence type="predicted"/>
<organism evidence="1 2">
    <name type="scientific">Pleomassaria siparia CBS 279.74</name>
    <dbReference type="NCBI Taxonomy" id="1314801"/>
    <lineage>
        <taxon>Eukaryota</taxon>
        <taxon>Fungi</taxon>
        <taxon>Dikarya</taxon>
        <taxon>Ascomycota</taxon>
        <taxon>Pezizomycotina</taxon>
        <taxon>Dothideomycetes</taxon>
        <taxon>Pleosporomycetidae</taxon>
        <taxon>Pleosporales</taxon>
        <taxon>Pleomassariaceae</taxon>
        <taxon>Pleomassaria</taxon>
    </lineage>
</organism>
<evidence type="ECO:0000313" key="1">
    <source>
        <dbReference type="EMBL" id="KAF2714622.1"/>
    </source>
</evidence>
<protein>
    <recommendedName>
        <fullName evidence="3">Ubiquitin 3 binding protein But2 C-terminal domain-containing protein</fullName>
    </recommendedName>
</protein>
<keyword evidence="2" id="KW-1185">Reference proteome</keyword>
<sequence length="174" mass="19447">PPPIVCPTFYPTTLQTIYSRYPDQSTPPSRFFMLVRQGPTTFDIAMQVQFTGLPPNSSLCRLELLVPSPEQSAIQGPDPRFNVWAVEREENATVTWETFEGSNHTSAPDQANPNATEDLNKAWKNERPLVVGELKCNETLTFQMGFAGDGGEEVNYWQFVDVSPPAVPAQGWRV</sequence>
<dbReference type="Proteomes" id="UP000799428">
    <property type="component" value="Unassembled WGS sequence"/>
</dbReference>
<name>A0A6G1KQ60_9PLEO</name>